<evidence type="ECO:0000313" key="2">
    <source>
        <dbReference type="Proteomes" id="UP000240542"/>
    </source>
</evidence>
<comment type="caution">
    <text evidence="1">The sequence shown here is derived from an EMBL/GenBank/DDBJ whole genome shotgun (WGS) entry which is preliminary data.</text>
</comment>
<accession>A0A2P8DF73</accession>
<gene>
    <name evidence="1" type="ORF">CLV63_11321</name>
</gene>
<dbReference type="EMBL" id="PYGA01000013">
    <property type="protein sequence ID" value="PSK95858.1"/>
    <property type="molecule type" value="Genomic_DNA"/>
</dbReference>
<reference evidence="1 2" key="1">
    <citation type="submission" date="2018-03" db="EMBL/GenBank/DDBJ databases">
        <title>Genomic Encyclopedia of Archaeal and Bacterial Type Strains, Phase II (KMG-II): from individual species to whole genera.</title>
        <authorList>
            <person name="Goeker M."/>
        </authorList>
    </citation>
    <scope>NUCLEOTIDE SEQUENCE [LARGE SCALE GENOMIC DNA]</scope>
    <source>
        <strain evidence="1 2">DSM 45312</strain>
    </source>
</reference>
<keyword evidence="2" id="KW-1185">Reference proteome</keyword>
<organism evidence="1 2">
    <name type="scientific">Murinocardiopsis flavida</name>
    <dbReference type="NCBI Taxonomy" id="645275"/>
    <lineage>
        <taxon>Bacteria</taxon>
        <taxon>Bacillati</taxon>
        <taxon>Actinomycetota</taxon>
        <taxon>Actinomycetes</taxon>
        <taxon>Streptosporangiales</taxon>
        <taxon>Nocardiopsidaceae</taxon>
        <taxon>Murinocardiopsis</taxon>
    </lineage>
</organism>
<dbReference type="OrthoDB" id="5192951at2"/>
<name>A0A2P8DF73_9ACTN</name>
<dbReference type="Proteomes" id="UP000240542">
    <property type="component" value="Unassembled WGS sequence"/>
</dbReference>
<dbReference type="RefSeq" id="WP_106584324.1">
    <property type="nucleotide sequence ID" value="NZ_PYGA01000013.1"/>
</dbReference>
<proteinExistence type="predicted"/>
<evidence type="ECO:0000313" key="1">
    <source>
        <dbReference type="EMBL" id="PSK95858.1"/>
    </source>
</evidence>
<dbReference type="AlphaFoldDB" id="A0A2P8DF73"/>
<sequence length="110" mass="11273">MSTADDAGPLGAEIAARVRGCPDVVGLSAGPFGTVSTPVPGGRVDGVAVRPDSVEIGVVVRFERPLPEIADGIRDLVHPIAHGRRVLVAIEDVLTDPPRPDGGQARGDPP</sequence>
<protein>
    <submittedName>
        <fullName evidence="1">Uncharacterized protein</fullName>
    </submittedName>
</protein>